<reference evidence="3" key="2">
    <citation type="submission" date="2015-03" db="EMBL/GenBank/DDBJ databases">
        <authorList>
            <person name="Chow C.-E.T."/>
            <person name="Winget D.M."/>
            <person name="White R.A.III."/>
            <person name="Hallam S.J."/>
            <person name="Suttle C.A."/>
        </authorList>
    </citation>
    <scope>NUCLEOTIDE SEQUENCE</scope>
    <source>
        <strain evidence="3">Anoxic3_4</strain>
    </source>
</reference>
<feature type="coiled-coil region" evidence="1">
    <location>
        <begin position="565"/>
        <end position="616"/>
    </location>
</feature>
<keyword evidence="1" id="KW-0175">Coiled coil</keyword>
<dbReference type="EMBL" id="KR029579">
    <property type="protein sequence ID" value="AKH46107.1"/>
    <property type="molecule type" value="Genomic_DNA"/>
</dbReference>
<sequence length="744" mass="82220">MPTQQTGTWMEVPGGNYQYEVPDGDGGFIYGTYDDDGNFMQGTSSPIETPPLHIDTGYDSEELSDLYGAHSFDGMDTLPGEVSGQDKLENYIEAGLHPGYSGSSGYSGYSGSSGSSSASGGLPEYNPPSGKNVTPLDIANYNANYYKGAFSSSMQENEKMRTGALGQMETREGEYREQAAREQAGNLEQTAEETYTKAPVSALMPGQGFQIDAMTKAEKTAASNLTKATGMMQSPDPIIQEQGRLLYASLPKGVQDNYTNWKSAQMANVPEPGTAWVMTNDEEKVFRDEFGLTDSDVITFTKDGRAMINGKTETESNIERAEARNEADREDVLREKSQAHEIRMSAIRSAYTVDGQLTKQGARMLANTQRNYEEDVTTTNRHYNENLEDYIRSEKGREADVRMKNLAAETPQAKTARIKAQESLDGAYEIQKEYAAKGVTKSFWAAQSEWVDRQDFNKSAPSYAEKATELDLEYASPQFEPTTMFETAMGKFGNNGSEVEKYMKSRQFLASDIQAQRENYQRNVMGYSEEQIRAGTQFAAVLGIVERQAAGEEVSLSDLNYVKKYEENEQNALEVEQARVKLENKEMSPSEVFARAEENIAEREQQKQATEDAEKREQKLAGNAFAQDVLAGLERGEHSVDDLVMGDDITKATAADKNLAIGVYRARQGEYVAPEVIDAAIETKKTRTPKTVCDFYCFKVSCATRGSKRCAAIKSHRGCASTGTPRTKTRENSVWGGGERLAGF</sequence>
<name>A0A0F7L3Q1_9VIRU</name>
<accession>A0A0F7L3Q1</accession>
<reference evidence="3" key="1">
    <citation type="journal article" date="2015" name="Front. Microbiol.">
        <title>Combining genomic sequencing methods to explore viral diversity and reveal potential virus-host interactions.</title>
        <authorList>
            <person name="Chow C.E."/>
            <person name="Winget D.M."/>
            <person name="White R.A.III."/>
            <person name="Hallam S.J."/>
            <person name="Suttle C.A."/>
        </authorList>
    </citation>
    <scope>NUCLEOTIDE SEQUENCE</scope>
    <source>
        <strain evidence="3">Anoxic3_4</strain>
    </source>
</reference>
<evidence type="ECO:0008006" key="4">
    <source>
        <dbReference type="Google" id="ProtNLM"/>
    </source>
</evidence>
<evidence type="ECO:0000313" key="3">
    <source>
        <dbReference type="EMBL" id="AKH46107.1"/>
    </source>
</evidence>
<protein>
    <recommendedName>
        <fullName evidence="4">Coil containing protein</fullName>
    </recommendedName>
</protein>
<feature type="coiled-coil region" evidence="1">
    <location>
        <begin position="311"/>
        <end position="338"/>
    </location>
</feature>
<feature type="region of interest" description="Disordered" evidence="2">
    <location>
        <begin position="105"/>
        <end position="131"/>
    </location>
</feature>
<organism evidence="3">
    <name type="scientific">uncultured marine virus</name>
    <dbReference type="NCBI Taxonomy" id="186617"/>
    <lineage>
        <taxon>Viruses</taxon>
        <taxon>environmental samples</taxon>
    </lineage>
</organism>
<feature type="compositionally biased region" description="Low complexity" evidence="2">
    <location>
        <begin position="105"/>
        <end position="121"/>
    </location>
</feature>
<evidence type="ECO:0000256" key="1">
    <source>
        <dbReference type="SAM" id="Coils"/>
    </source>
</evidence>
<evidence type="ECO:0000256" key="2">
    <source>
        <dbReference type="SAM" id="MobiDB-lite"/>
    </source>
</evidence>
<proteinExistence type="predicted"/>